<dbReference type="EMBL" id="PDNA01000230">
    <property type="protein sequence ID" value="PGH01957.1"/>
    <property type="molecule type" value="Genomic_DNA"/>
</dbReference>
<organism evidence="4 5">
    <name type="scientific">Polytolypa hystricis (strain UAMH7299)</name>
    <dbReference type="NCBI Taxonomy" id="1447883"/>
    <lineage>
        <taxon>Eukaryota</taxon>
        <taxon>Fungi</taxon>
        <taxon>Dikarya</taxon>
        <taxon>Ascomycota</taxon>
        <taxon>Pezizomycotina</taxon>
        <taxon>Eurotiomycetes</taxon>
        <taxon>Eurotiomycetidae</taxon>
        <taxon>Onygenales</taxon>
        <taxon>Onygenales incertae sedis</taxon>
        <taxon>Polytolypa</taxon>
    </lineage>
</organism>
<protein>
    <recommendedName>
        <fullName evidence="3">Telomere length regulation protein conserved domain-containing protein</fullName>
    </recommendedName>
</protein>
<comment type="caution">
    <text evidence="4">The sequence shown here is derived from an EMBL/GenBank/DDBJ whole genome shotgun (WGS) entry which is preliminary data.</text>
</comment>
<evidence type="ECO:0000256" key="2">
    <source>
        <dbReference type="SAM" id="MobiDB-lite"/>
    </source>
</evidence>
<evidence type="ECO:0000313" key="4">
    <source>
        <dbReference type="EMBL" id="PGH01957.1"/>
    </source>
</evidence>
<keyword evidence="5" id="KW-1185">Reference proteome</keyword>
<dbReference type="InterPro" id="IPR051970">
    <property type="entry name" value="TEL2_Regulation"/>
</dbReference>
<feature type="compositionally biased region" description="Basic and acidic residues" evidence="2">
    <location>
        <begin position="528"/>
        <end position="542"/>
    </location>
</feature>
<dbReference type="OrthoDB" id="10258062at2759"/>
<dbReference type="AlphaFoldDB" id="A0A2B7WZG7"/>
<reference evidence="4 5" key="1">
    <citation type="submission" date="2017-10" db="EMBL/GenBank/DDBJ databases">
        <title>Comparative genomics in systemic dimorphic fungi from Ajellomycetaceae.</title>
        <authorList>
            <person name="Munoz J.F."/>
            <person name="Mcewen J.G."/>
            <person name="Clay O.K."/>
            <person name="Cuomo C.A."/>
        </authorList>
    </citation>
    <scope>NUCLEOTIDE SEQUENCE [LARGE SCALE GENOMIC DNA]</scope>
    <source>
        <strain evidence="4 5">UAMH7299</strain>
    </source>
</reference>
<evidence type="ECO:0000259" key="3">
    <source>
        <dbReference type="Pfam" id="PF10193"/>
    </source>
</evidence>
<dbReference type="PANTHER" id="PTHR15830">
    <property type="entry name" value="TELOMERE LENGTH REGULATION PROTEIN TEL2 FAMILY MEMBER"/>
    <property type="match status" value="1"/>
</dbReference>
<dbReference type="GO" id="GO:0005829">
    <property type="term" value="C:cytosol"/>
    <property type="evidence" value="ECO:0007669"/>
    <property type="project" value="TreeGrafter"/>
</dbReference>
<feature type="region of interest" description="Disordered" evidence="2">
    <location>
        <begin position="568"/>
        <end position="593"/>
    </location>
</feature>
<dbReference type="STRING" id="1447883.A0A2B7WZG7"/>
<dbReference type="GO" id="GO:0051879">
    <property type="term" value="F:Hsp90 protein binding"/>
    <property type="evidence" value="ECO:0007669"/>
    <property type="project" value="TreeGrafter"/>
</dbReference>
<dbReference type="GO" id="GO:0042162">
    <property type="term" value="F:telomeric DNA binding"/>
    <property type="evidence" value="ECO:0007669"/>
    <property type="project" value="TreeGrafter"/>
</dbReference>
<dbReference type="Pfam" id="PF10193">
    <property type="entry name" value="Telomere_reg-2"/>
    <property type="match status" value="1"/>
</dbReference>
<comment type="similarity">
    <text evidence="1">Belongs to the TEL2 family.</text>
</comment>
<dbReference type="InterPro" id="IPR038528">
    <property type="entry name" value="TEL2_C_sf"/>
</dbReference>
<sequence>MEGLLTAVSTVNHGGLEPSNNKTPIEPLAKPQDGNDAFHQGNNITSPEYVLEILKSSPSKEQVTKVLTYLDPTKPSGKEFNIKSPTPLAAQILHLLITTVIADHWSSLESKTGASGDKPKLLRCLSSVSGIGALVAHMRGLLATLASSGQKSSGSQIVAGYLLSALSSLLKPQAFLLHIYVDITRLVHNHVQRQIIWKELISLLAAGKVLSAAAEAVHAIKAVDARSSAMWLSEGNHYASWVGRSVYHMASRLQPEDVEGWKCLTQFSGRSLSLGYTDQFVAEVYSGLVMHEPVLTQHLTILLDQLRPHEQRTILESILRDLEKRYFLESPDEIGSLARNYREQKVIGGVSALILAITKDRHALRASLMEWLATGIGGSVRGISLRRALVAALGQDQDALTELLGKGIGLFGDKLYIKHTPSRGQEANAQVILLTAGHLHRVAPTELRNIVKSGLYLSSISNHLAASSPRSRFLGMAVGMAISALVDSPDKTMKFEVEEMQSDEAVSYMGLTSMQDKIGSIRDLMNLEKHGDDGQKKKDRSTPKANARARPKPVVNISKVTAIEELSDSESDDLMSYEKPDTDASDSEEDATLIQRSKPSAPVYVRDLVSSLRDTDNAERYQLGISTAATLIRRKASFGTEVAENAEQLGLLLVGLQDKYNMPKFQEHRLQSQVALILALPLTMGQWFSHTLFTADLSQVQRSSILVALGLSVRELAGFGKEDSEAMDLPTLSDTSFPSKRLPSSLEPVYEPIDAPIGAISKRIFQSTLRPLALDAADSFTGPNALKVRTFSSRMEVEKKKQQREQERKRSTSKDIYKTLSDGFFFPLTNGFALLSYTISSNNAYNPFLTPQLLCLFVQTITLTLSTLGPNTPNLVTLTQDSLALLISLHNAPVATEPTILTAILSLFLAVVDLNISFGSAGEERLVTEFATHVMEMREWVNGVFERAPREDEDVRILAAGIMVKLGEVTERYQGRLLGTDMNFGY</sequence>
<gene>
    <name evidence="4" type="ORF">AJ80_08939</name>
</gene>
<feature type="domain" description="Telomere length regulation protein conserved" evidence="3">
    <location>
        <begin position="602"/>
        <end position="712"/>
    </location>
</feature>
<accession>A0A2B7WZG7</accession>
<dbReference type="Proteomes" id="UP000224634">
    <property type="component" value="Unassembled WGS sequence"/>
</dbReference>
<feature type="region of interest" description="Disordered" evidence="2">
    <location>
        <begin position="528"/>
        <end position="554"/>
    </location>
</feature>
<dbReference type="InterPro" id="IPR019337">
    <property type="entry name" value="Telomere_length_regulation_dom"/>
</dbReference>
<name>A0A2B7WZG7_POLH7</name>
<evidence type="ECO:0000313" key="5">
    <source>
        <dbReference type="Proteomes" id="UP000224634"/>
    </source>
</evidence>
<dbReference type="PANTHER" id="PTHR15830:SF10">
    <property type="entry name" value="TELOMERE LENGTH REGULATION PROTEIN TEL2 HOMOLOG"/>
    <property type="match status" value="1"/>
</dbReference>
<dbReference type="Gene3D" id="1.25.40.720">
    <property type="entry name" value="Telomere length regulation protein 2, C-terminal domain"/>
    <property type="match status" value="1"/>
</dbReference>
<dbReference type="GO" id="GO:0051083">
    <property type="term" value="P:'de novo' cotranslational protein folding"/>
    <property type="evidence" value="ECO:0007669"/>
    <property type="project" value="TreeGrafter"/>
</dbReference>
<evidence type="ECO:0000256" key="1">
    <source>
        <dbReference type="ARBA" id="ARBA00006133"/>
    </source>
</evidence>
<proteinExistence type="inferred from homology"/>